<gene>
    <name evidence="2" type="ORF">CLV40_10325</name>
</gene>
<evidence type="ECO:0000313" key="2">
    <source>
        <dbReference type="EMBL" id="PPK69419.1"/>
    </source>
</evidence>
<keyword evidence="3" id="KW-1185">Reference proteome</keyword>
<reference evidence="2 3" key="1">
    <citation type="submission" date="2018-02" db="EMBL/GenBank/DDBJ databases">
        <title>Genomic Encyclopedia of Archaeal and Bacterial Type Strains, Phase II (KMG-II): from individual species to whole genera.</title>
        <authorList>
            <person name="Goeker M."/>
        </authorList>
    </citation>
    <scope>NUCLEOTIDE SEQUENCE [LARGE SCALE GENOMIC DNA]</scope>
    <source>
        <strain evidence="2 3">YU 961-1</strain>
    </source>
</reference>
<dbReference type="OrthoDB" id="4773470at2"/>
<dbReference type="Proteomes" id="UP000239203">
    <property type="component" value="Unassembled WGS sequence"/>
</dbReference>
<keyword evidence="1" id="KW-0812">Transmembrane</keyword>
<feature type="transmembrane region" description="Helical" evidence="1">
    <location>
        <begin position="40"/>
        <end position="59"/>
    </location>
</feature>
<sequence length="144" mass="15729">MTQPVLYFEPGSTWWPVLWGPVFGAAGAGVESLTGPVHWFAWWLVGYAFAGMAAVWVAARRRVRRVVLTPVTLQQGREVLEIRRIARVADVGVPVGARPLGGGWAVPRKTTEIPLELDDGTVVLAWASAPEEFAERLGGFVHEV</sequence>
<comment type="caution">
    <text evidence="2">The sequence shown here is derived from an EMBL/GenBank/DDBJ whole genome shotgun (WGS) entry which is preliminary data.</text>
</comment>
<name>A0A2S6GW33_9PSEU</name>
<dbReference type="EMBL" id="PTIX01000003">
    <property type="protein sequence ID" value="PPK69419.1"/>
    <property type="molecule type" value="Genomic_DNA"/>
</dbReference>
<evidence type="ECO:0000313" key="3">
    <source>
        <dbReference type="Proteomes" id="UP000239203"/>
    </source>
</evidence>
<protein>
    <recommendedName>
        <fullName evidence="4">DUF3093 family protein</fullName>
    </recommendedName>
</protein>
<proteinExistence type="predicted"/>
<accession>A0A2S6GW33</accession>
<organism evidence="2 3">
    <name type="scientific">Actinokineospora auranticolor</name>
    <dbReference type="NCBI Taxonomy" id="155976"/>
    <lineage>
        <taxon>Bacteria</taxon>
        <taxon>Bacillati</taxon>
        <taxon>Actinomycetota</taxon>
        <taxon>Actinomycetes</taxon>
        <taxon>Pseudonocardiales</taxon>
        <taxon>Pseudonocardiaceae</taxon>
        <taxon>Actinokineospora</taxon>
    </lineage>
</organism>
<keyword evidence="1" id="KW-1133">Transmembrane helix</keyword>
<keyword evidence="1" id="KW-0472">Membrane</keyword>
<dbReference type="AlphaFoldDB" id="A0A2S6GW33"/>
<dbReference type="RefSeq" id="WP_104477879.1">
    <property type="nucleotide sequence ID" value="NZ_CP154825.1"/>
</dbReference>
<evidence type="ECO:0008006" key="4">
    <source>
        <dbReference type="Google" id="ProtNLM"/>
    </source>
</evidence>
<evidence type="ECO:0000256" key="1">
    <source>
        <dbReference type="SAM" id="Phobius"/>
    </source>
</evidence>